<dbReference type="AlphaFoldDB" id="A0A1C7LXX7"/>
<evidence type="ECO:0000313" key="2">
    <source>
        <dbReference type="EMBL" id="OBZ67674.1"/>
    </source>
</evidence>
<evidence type="ECO:0000256" key="1">
    <source>
        <dbReference type="SAM" id="MobiDB-lite"/>
    </source>
</evidence>
<accession>A0A1C7LXX7</accession>
<dbReference type="Proteomes" id="UP000092993">
    <property type="component" value="Unassembled WGS sequence"/>
</dbReference>
<feature type="compositionally biased region" description="Pro residues" evidence="1">
    <location>
        <begin position="176"/>
        <end position="186"/>
    </location>
</feature>
<organism evidence="2 3">
    <name type="scientific">Grifola frondosa</name>
    <name type="common">Maitake</name>
    <name type="synonym">Polyporus frondosus</name>
    <dbReference type="NCBI Taxonomy" id="5627"/>
    <lineage>
        <taxon>Eukaryota</taxon>
        <taxon>Fungi</taxon>
        <taxon>Dikarya</taxon>
        <taxon>Basidiomycota</taxon>
        <taxon>Agaricomycotina</taxon>
        <taxon>Agaricomycetes</taxon>
        <taxon>Polyporales</taxon>
        <taxon>Grifolaceae</taxon>
        <taxon>Grifola</taxon>
    </lineage>
</organism>
<dbReference type="EMBL" id="LUGG01000023">
    <property type="protein sequence ID" value="OBZ67674.1"/>
    <property type="molecule type" value="Genomic_DNA"/>
</dbReference>
<comment type="caution">
    <text evidence="2">The sequence shown here is derived from an EMBL/GenBank/DDBJ whole genome shotgun (WGS) entry which is preliminary data.</text>
</comment>
<sequence length="211" mass="23583">MKDGRGLRDGARECERVRAPRVVALDATRVIPRAVAREVGSASWRREAMLVRRPLFFSLVEPEMTLIAMSDLDAPASANEYGWSISPERGERGECGERVPKGEKELNEINETGRCGDCCCSACRRPGELGEDRRRSTVEWGLRLAHIVTRPASLTSRTHLGTSGDSFLDDFRADRPIPPFGGPPLETPLKDLSQRNCRFRKSQKSTSRRSE</sequence>
<feature type="region of interest" description="Disordered" evidence="1">
    <location>
        <begin position="170"/>
        <end position="211"/>
    </location>
</feature>
<reference evidence="2 3" key="1">
    <citation type="submission" date="2016-03" db="EMBL/GenBank/DDBJ databases">
        <title>Whole genome sequencing of Grifola frondosa 9006-11.</title>
        <authorList>
            <person name="Min B."/>
            <person name="Park H."/>
            <person name="Kim J.-G."/>
            <person name="Cho H."/>
            <person name="Oh Y.-L."/>
            <person name="Kong W.-S."/>
            <person name="Choi I.-G."/>
        </authorList>
    </citation>
    <scope>NUCLEOTIDE SEQUENCE [LARGE SCALE GENOMIC DNA]</scope>
    <source>
        <strain evidence="2 3">9006-11</strain>
    </source>
</reference>
<feature type="compositionally biased region" description="Basic residues" evidence="1">
    <location>
        <begin position="197"/>
        <end position="211"/>
    </location>
</feature>
<gene>
    <name evidence="2" type="ORF">A0H81_12485</name>
</gene>
<protein>
    <submittedName>
        <fullName evidence="2">Uncharacterized protein</fullName>
    </submittedName>
</protein>
<name>A0A1C7LXX7_GRIFR</name>
<proteinExistence type="predicted"/>
<evidence type="ECO:0000313" key="3">
    <source>
        <dbReference type="Proteomes" id="UP000092993"/>
    </source>
</evidence>
<keyword evidence="3" id="KW-1185">Reference proteome</keyword>